<protein>
    <submittedName>
        <fullName evidence="1">Uncharacterized protein</fullName>
    </submittedName>
</protein>
<evidence type="ECO:0000313" key="1">
    <source>
        <dbReference type="EMBL" id="ADB10321.1"/>
    </source>
</evidence>
<sequence>MLEKDDPSEWLDGPACEFALRFAIAVCLRNSYVELIRKYRLDEPGDPTPSSNSVRELSRAFLGAGDAPRFDIMRTKAELDSRKAELDSKWAGHREELLAKALEMGRDLRTTEDIKKLSPDAMDMLLQIMDGGPRPEESRDDSDRDLFIPTPYVGYFIYRFLVPKEERANEKGRHPIAYWSTKQAWDHATIERLWDENDRDLKNWEFESFLEVSVNDFLYRANERASATSGLGELIRKRLSAARRERYEFIRVLAGEKDDPFIEQIRQVVDSGGKWDASKERRHGYRRKMTRWGNYGNPAEMSSLVAGDGSGIWKAIAADSRLSSKWEALTIYVGEKKPGGRMPNVGRKGSRELEKYLRFCFDVANGTLPMRPIIELVLKKCKKLRPLGSDSAESRRPVTMGRHSEVGAAALEMARFFRDSEEGE</sequence>
<organism evidence="1 2">
    <name type="scientific">Bifidobacterium dentium (strain ATCC 27534 / DSM 20436 / JCM 1195 / Bd1)</name>
    <dbReference type="NCBI Taxonomy" id="401473"/>
    <lineage>
        <taxon>Bacteria</taxon>
        <taxon>Bacillati</taxon>
        <taxon>Actinomycetota</taxon>
        <taxon>Actinomycetes</taxon>
        <taxon>Bifidobacteriales</taxon>
        <taxon>Bifidobacteriaceae</taxon>
        <taxon>Bifidobacterium</taxon>
    </lineage>
</organism>
<proteinExistence type="predicted"/>
<dbReference type="HOGENOM" id="CLU_646660_0_0_11"/>
<dbReference type="Proteomes" id="UP000008693">
    <property type="component" value="Chromosome"/>
</dbReference>
<dbReference type="EMBL" id="CP001750">
    <property type="protein sequence ID" value="ADB10321.1"/>
    <property type="molecule type" value="Genomic_DNA"/>
</dbReference>
<gene>
    <name evidence="1" type="ordered locus">BDP_1730</name>
</gene>
<accession>D2Q5V6</accession>
<reference evidence="1 2" key="1">
    <citation type="journal article" date="2009" name="PLoS Genet.">
        <title>The Bifidobacterium dentium Bd1 genome sequence reflects its genetic adaptation to the human oral cavity.</title>
        <authorList>
            <person name="Ventura M."/>
            <person name="Turroni F."/>
            <person name="Zomer A."/>
            <person name="Foroni E."/>
            <person name="Giubellini V."/>
            <person name="Bottacini F."/>
            <person name="Canchaya C."/>
            <person name="Claesson M.J."/>
            <person name="He F."/>
            <person name="Mantzourani M."/>
            <person name="Mulas L."/>
            <person name="Ferrarini A."/>
            <person name="Gao B."/>
            <person name="Delledonne M."/>
            <person name="Henrissat B."/>
            <person name="Coutinho P."/>
            <person name="Oggioni M."/>
            <person name="Gupta R.S."/>
            <person name="Zhang Z."/>
            <person name="Beighton D."/>
            <person name="Fitzgerald G.F."/>
            <person name="O'Toole P.W."/>
            <person name="van Sinderen D."/>
        </authorList>
    </citation>
    <scope>NUCLEOTIDE SEQUENCE [LARGE SCALE GENOMIC DNA]</scope>
    <source>
        <strain evidence="2">ATCC 27534 / DSM 20436 / JCM 1195 / Bd1</strain>
    </source>
</reference>
<keyword evidence="2" id="KW-1185">Reference proteome</keyword>
<dbReference type="AlphaFoldDB" id="D2Q5V6"/>
<name>D2Q5V6_BIFDB</name>
<evidence type="ECO:0000313" key="2">
    <source>
        <dbReference type="Proteomes" id="UP000008693"/>
    </source>
</evidence>
<dbReference type="KEGG" id="bde:BDP_1730"/>